<dbReference type="InterPro" id="IPR037049">
    <property type="entry name" value="DUF1214_C_sf"/>
</dbReference>
<feature type="region of interest" description="Disordered" evidence="1">
    <location>
        <begin position="1"/>
        <end position="21"/>
    </location>
</feature>
<dbReference type="InterPro" id="IPR010679">
    <property type="entry name" value="DUF1254"/>
</dbReference>
<feature type="domain" description="DUF1214" evidence="2">
    <location>
        <begin position="334"/>
        <end position="439"/>
    </location>
</feature>
<organism evidence="4 5">
    <name type="scientific">Pseudonocardia sulfidoxydans NBRC 16205</name>
    <dbReference type="NCBI Taxonomy" id="1223511"/>
    <lineage>
        <taxon>Bacteria</taxon>
        <taxon>Bacillati</taxon>
        <taxon>Actinomycetota</taxon>
        <taxon>Actinomycetes</taxon>
        <taxon>Pseudonocardiales</taxon>
        <taxon>Pseudonocardiaceae</taxon>
        <taxon>Pseudonocardia</taxon>
    </lineage>
</organism>
<accession>A0A511D9H1</accession>
<dbReference type="SUPFAM" id="SSF160935">
    <property type="entry name" value="VPA0735-like"/>
    <property type="match status" value="1"/>
</dbReference>
<name>A0A511D9H1_9PSEU</name>
<evidence type="ECO:0000259" key="2">
    <source>
        <dbReference type="Pfam" id="PF06742"/>
    </source>
</evidence>
<dbReference type="Proteomes" id="UP000321685">
    <property type="component" value="Unassembled WGS sequence"/>
</dbReference>
<dbReference type="PANTHER" id="PTHR36509">
    <property type="entry name" value="BLL3101 PROTEIN"/>
    <property type="match status" value="1"/>
</dbReference>
<keyword evidence="5" id="KW-1185">Reference proteome</keyword>
<proteinExistence type="predicted"/>
<evidence type="ECO:0000313" key="4">
    <source>
        <dbReference type="EMBL" id="GEL21426.1"/>
    </source>
</evidence>
<evidence type="ECO:0000256" key="1">
    <source>
        <dbReference type="SAM" id="MobiDB-lite"/>
    </source>
</evidence>
<reference evidence="4 5" key="1">
    <citation type="submission" date="2019-07" db="EMBL/GenBank/DDBJ databases">
        <title>Whole genome shotgun sequence of Pseudonocardia sulfidoxydans NBRC 16205.</title>
        <authorList>
            <person name="Hosoyama A."/>
            <person name="Uohara A."/>
            <person name="Ohji S."/>
            <person name="Ichikawa N."/>
        </authorList>
    </citation>
    <scope>NUCLEOTIDE SEQUENCE [LARGE SCALE GENOMIC DNA]</scope>
    <source>
        <strain evidence="4 5">NBRC 16205</strain>
    </source>
</reference>
<evidence type="ECO:0000313" key="5">
    <source>
        <dbReference type="Proteomes" id="UP000321685"/>
    </source>
</evidence>
<dbReference type="PANTHER" id="PTHR36509:SF2">
    <property type="entry name" value="BLL3101 PROTEIN"/>
    <property type="match status" value="1"/>
</dbReference>
<dbReference type="EMBL" id="BJVJ01000002">
    <property type="protein sequence ID" value="GEL21426.1"/>
    <property type="molecule type" value="Genomic_DNA"/>
</dbReference>
<protein>
    <submittedName>
        <fullName evidence="4">Membrane protein</fullName>
    </submittedName>
</protein>
<evidence type="ECO:0000259" key="3">
    <source>
        <dbReference type="Pfam" id="PF06863"/>
    </source>
</evidence>
<dbReference type="Pfam" id="PF06863">
    <property type="entry name" value="DUF1254"/>
    <property type="match status" value="1"/>
</dbReference>
<gene>
    <name evidence="4" type="ORF">PSU4_03800</name>
</gene>
<dbReference type="InterPro" id="IPR010621">
    <property type="entry name" value="DUF1214"/>
</dbReference>
<dbReference type="Gene3D" id="2.60.40.1610">
    <property type="entry name" value="Domain of unknown function DUF1254"/>
    <property type="match status" value="1"/>
</dbReference>
<dbReference type="AlphaFoldDB" id="A0A511D9H1"/>
<dbReference type="Pfam" id="PF06742">
    <property type="entry name" value="DUF1214"/>
    <property type="match status" value="1"/>
</dbReference>
<comment type="caution">
    <text evidence="4">The sequence shown here is derived from an EMBL/GenBank/DDBJ whole genome shotgun (WGS) entry which is preliminary data.</text>
</comment>
<dbReference type="Gene3D" id="2.60.120.600">
    <property type="entry name" value="Domain of unknown function DUF1214, C-terminal domain"/>
    <property type="match status" value="1"/>
</dbReference>
<feature type="domain" description="DUF1254" evidence="3">
    <location>
        <begin position="64"/>
        <end position="191"/>
    </location>
</feature>
<sequence>MQSDAQAEKGTPMTNTPPDDETIRVIGVEGYTYLYPLVLMDVTRQQLTNVRTAHDVPMRAPRDTFVHAPTFPAGDFRAVVRPNFDTLYSAAFLDVHEEPRIVSLPDAGDKYYLLPLYDMWGEVFSCPGTRTTGNAAIDVAVCPPGWSGRLPAGVRRYEAPTPWVWVIGRTEASPATYAAVHEFQAGMTITPLSAWGGTAPTVTGEIDPAVDDETPPLRQVFALDAAAFFGRAAELIAEHPPHHADYPILDRLARIGFVPGEPFDLAAADPAVRSALQDVTPEARKRISDEQTRLAKPDDGWVVLRSGMGTYGGDFLRRACVELIGLGANLAEDAIYPVTYVDSDGNPFTGAERYVWHFEKDAMPPVRAFWSLTLYDPEGFQVPNELDRFAIGDRDDLRFNSDGSLDLAVSHTGPEEGTSNWLPAPEGVFNLCARFYHPERALLDGRWTPPPVRRV</sequence>
<dbReference type="InterPro" id="IPR037050">
    <property type="entry name" value="DUF1254_sf"/>
</dbReference>